<feature type="compositionally biased region" description="Basic and acidic residues" evidence="1">
    <location>
        <begin position="310"/>
        <end position="325"/>
    </location>
</feature>
<evidence type="ECO:0000256" key="1">
    <source>
        <dbReference type="SAM" id="MobiDB-lite"/>
    </source>
</evidence>
<evidence type="ECO:0000313" key="3">
    <source>
        <dbReference type="Proteomes" id="UP000315471"/>
    </source>
</evidence>
<proteinExistence type="predicted"/>
<feature type="region of interest" description="Disordered" evidence="1">
    <location>
        <begin position="271"/>
        <end position="350"/>
    </location>
</feature>
<feature type="compositionally biased region" description="Polar residues" evidence="1">
    <location>
        <begin position="334"/>
        <end position="343"/>
    </location>
</feature>
<feature type="region of interest" description="Disordered" evidence="1">
    <location>
        <begin position="106"/>
        <end position="126"/>
    </location>
</feature>
<name>A0A5C6E4K6_9BACT</name>
<feature type="compositionally biased region" description="Acidic residues" evidence="1">
    <location>
        <begin position="281"/>
        <end position="297"/>
    </location>
</feature>
<gene>
    <name evidence="2" type="ORF">Q31b_24640</name>
</gene>
<dbReference type="EMBL" id="SJPY01000003">
    <property type="protein sequence ID" value="TWU43424.1"/>
    <property type="molecule type" value="Genomic_DNA"/>
</dbReference>
<accession>A0A5C6E4K6</accession>
<comment type="caution">
    <text evidence="2">The sequence shown here is derived from an EMBL/GenBank/DDBJ whole genome shotgun (WGS) entry which is preliminary data.</text>
</comment>
<dbReference type="Proteomes" id="UP000315471">
    <property type="component" value="Unassembled WGS sequence"/>
</dbReference>
<keyword evidence="3" id="KW-1185">Reference proteome</keyword>
<evidence type="ECO:0000313" key="2">
    <source>
        <dbReference type="EMBL" id="TWU43424.1"/>
    </source>
</evidence>
<protein>
    <submittedName>
        <fullName evidence="2">Uncharacterized protein</fullName>
    </submittedName>
</protein>
<sequence>MIGVFAKTRRSSTIRTTATPQGSPFYTDAIVMDWFDMFRSKLLAVASITLLVTMHANEAKSQQPAAVPASAPSAVAAVAAPETTLWRFLGIPEGFQNFRDRIINRRGNHPGLERKPPLKSIADPANLESPNPAIKTAAEIKQAEDMKAQKIKAIKYLATIGCGCYDKDGQITDALLAATDDCTPDVRLATIEAIEDAVNEGCCGKCGCNSCCNEKITKRLSEMAYERDNDGCCVEPVEKIRRAAKRVLCKCCPGGPPTGPIEEEMPALVPAPAPENVQPEVEVDDPVQGESEDDEAIQGESDGRSDDEDERHIMGEAHEASREELPNPFKDSFGGTQSLYQHQNRSENPRQRELHLNAGSTSDSLSGLIEVDAEPILLAQEIQPSSYQFESISEKTEVAEVESVPVVVAEPSESRVQPTETPANLVISEVAFVHPASGKLMLKSEDFSSVSEGTRVCIFRRSSTGVEKIADLVLEHVGQKAATAKVIDAEAIRRVRVGDQAVCR</sequence>
<reference evidence="2 3" key="1">
    <citation type="submission" date="2019-02" db="EMBL/GenBank/DDBJ databases">
        <title>Deep-cultivation of Planctomycetes and their phenomic and genomic characterization uncovers novel biology.</title>
        <authorList>
            <person name="Wiegand S."/>
            <person name="Jogler M."/>
            <person name="Boedeker C."/>
            <person name="Pinto D."/>
            <person name="Vollmers J."/>
            <person name="Rivas-Marin E."/>
            <person name="Kohn T."/>
            <person name="Peeters S.H."/>
            <person name="Heuer A."/>
            <person name="Rast P."/>
            <person name="Oberbeckmann S."/>
            <person name="Bunk B."/>
            <person name="Jeske O."/>
            <person name="Meyerdierks A."/>
            <person name="Storesund J.E."/>
            <person name="Kallscheuer N."/>
            <person name="Luecker S."/>
            <person name="Lage O.M."/>
            <person name="Pohl T."/>
            <person name="Merkel B.J."/>
            <person name="Hornburger P."/>
            <person name="Mueller R.-W."/>
            <person name="Bruemmer F."/>
            <person name="Labrenz M."/>
            <person name="Spormann A.M."/>
            <person name="Op Den Camp H."/>
            <person name="Overmann J."/>
            <person name="Amann R."/>
            <person name="Jetten M.S.M."/>
            <person name="Mascher T."/>
            <person name="Medema M.H."/>
            <person name="Devos D.P."/>
            <person name="Kaster A.-K."/>
            <person name="Ovreas L."/>
            <person name="Rohde M."/>
            <person name="Galperin M.Y."/>
            <person name="Jogler C."/>
        </authorList>
    </citation>
    <scope>NUCLEOTIDE SEQUENCE [LARGE SCALE GENOMIC DNA]</scope>
    <source>
        <strain evidence="2 3">Q31b</strain>
    </source>
</reference>
<dbReference type="AlphaFoldDB" id="A0A5C6E4K6"/>
<organism evidence="2 3">
    <name type="scientific">Novipirellula aureliae</name>
    <dbReference type="NCBI Taxonomy" id="2527966"/>
    <lineage>
        <taxon>Bacteria</taxon>
        <taxon>Pseudomonadati</taxon>
        <taxon>Planctomycetota</taxon>
        <taxon>Planctomycetia</taxon>
        <taxon>Pirellulales</taxon>
        <taxon>Pirellulaceae</taxon>
        <taxon>Novipirellula</taxon>
    </lineage>
</organism>